<evidence type="ECO:0000256" key="9">
    <source>
        <dbReference type="SAM" id="MobiDB-lite"/>
    </source>
</evidence>
<evidence type="ECO:0000256" key="8">
    <source>
        <dbReference type="RuleBase" id="RU361211"/>
    </source>
</evidence>
<evidence type="ECO:0000256" key="3">
    <source>
        <dbReference type="ARBA" id="ARBA00022679"/>
    </source>
</evidence>
<dbReference type="GO" id="GO:0008270">
    <property type="term" value="F:zinc ion binding"/>
    <property type="evidence" value="ECO:0007669"/>
    <property type="project" value="UniProtKB-KW"/>
</dbReference>
<evidence type="ECO:0000313" key="12">
    <source>
        <dbReference type="WBParaSite" id="Minc3s00018g01160"/>
    </source>
</evidence>
<dbReference type="InterPro" id="IPR002717">
    <property type="entry name" value="HAT_MYST-type"/>
</dbReference>
<comment type="subcellular location">
    <subcellularLocation>
        <location evidence="8">Nucleus</location>
    </subcellularLocation>
</comment>
<evidence type="ECO:0000259" key="10">
    <source>
        <dbReference type="PROSITE" id="PS51726"/>
    </source>
</evidence>
<organism evidence="11 12">
    <name type="scientific">Meloidogyne incognita</name>
    <name type="common">Southern root-knot nematode worm</name>
    <name type="synonym">Oxyuris incognita</name>
    <dbReference type="NCBI Taxonomy" id="6306"/>
    <lineage>
        <taxon>Eukaryota</taxon>
        <taxon>Metazoa</taxon>
        <taxon>Ecdysozoa</taxon>
        <taxon>Nematoda</taxon>
        <taxon>Chromadorea</taxon>
        <taxon>Rhabditida</taxon>
        <taxon>Tylenchina</taxon>
        <taxon>Tylenchomorpha</taxon>
        <taxon>Tylenchoidea</taxon>
        <taxon>Meloidogynidae</taxon>
        <taxon>Meloidogyninae</taxon>
        <taxon>Meloidogyne</taxon>
        <taxon>Meloidogyne incognita group</taxon>
    </lineage>
</organism>
<keyword evidence="6" id="KW-0007">Acetylation</keyword>
<accession>A0A914KIQ5</accession>
<dbReference type="Proteomes" id="UP000887563">
    <property type="component" value="Unplaced"/>
</dbReference>
<dbReference type="Gene3D" id="3.30.60.60">
    <property type="entry name" value="N-acetyl transferase-like"/>
    <property type="match status" value="1"/>
</dbReference>
<dbReference type="GO" id="GO:0010485">
    <property type="term" value="F:histone H4 acetyltransferase activity"/>
    <property type="evidence" value="ECO:0007669"/>
    <property type="project" value="TreeGrafter"/>
</dbReference>
<protein>
    <recommendedName>
        <fullName evidence="2 8">Histone acetyltransferase</fullName>
        <ecNumber evidence="2 8">2.3.1.48</ecNumber>
    </recommendedName>
</protein>
<evidence type="ECO:0000256" key="1">
    <source>
        <dbReference type="ARBA" id="ARBA00010107"/>
    </source>
</evidence>
<reference evidence="12" key="1">
    <citation type="submission" date="2022-11" db="UniProtKB">
        <authorList>
            <consortium name="WormBaseParasite"/>
        </authorList>
    </citation>
    <scope>IDENTIFICATION</scope>
</reference>
<dbReference type="AlphaFoldDB" id="A0A914KIQ5"/>
<comment type="catalytic activity">
    <reaction evidence="8">
        <text>L-lysyl-[protein] + acetyl-CoA = N(6)-acetyl-L-lysyl-[protein] + CoA + H(+)</text>
        <dbReference type="Rhea" id="RHEA:45948"/>
        <dbReference type="Rhea" id="RHEA-COMP:9752"/>
        <dbReference type="Rhea" id="RHEA-COMP:10731"/>
        <dbReference type="ChEBI" id="CHEBI:15378"/>
        <dbReference type="ChEBI" id="CHEBI:29969"/>
        <dbReference type="ChEBI" id="CHEBI:57287"/>
        <dbReference type="ChEBI" id="CHEBI:57288"/>
        <dbReference type="ChEBI" id="CHEBI:61930"/>
        <dbReference type="EC" id="2.3.1.48"/>
    </reaction>
</comment>
<keyword evidence="11" id="KW-1185">Reference proteome</keyword>
<dbReference type="PANTHER" id="PTHR10615">
    <property type="entry name" value="HISTONE ACETYLTRANSFERASE"/>
    <property type="match status" value="1"/>
</dbReference>
<evidence type="ECO:0000256" key="4">
    <source>
        <dbReference type="ARBA" id="ARBA00022771"/>
    </source>
</evidence>
<evidence type="ECO:0000256" key="6">
    <source>
        <dbReference type="ARBA" id="ARBA00022990"/>
    </source>
</evidence>
<evidence type="ECO:0000256" key="2">
    <source>
        <dbReference type="ARBA" id="ARBA00013184"/>
    </source>
</evidence>
<dbReference type="InterPro" id="IPR050603">
    <property type="entry name" value="MYST_HAT"/>
</dbReference>
<dbReference type="Pfam" id="PF01853">
    <property type="entry name" value="MOZ_SAS"/>
    <property type="match status" value="1"/>
</dbReference>
<sequence length="478" mass="54693">MPSLRSSIRVTRSRRRSDMRTTKSVLMQLNSLSLEKKKIIKKEMLHNNKKLFRGETVSPSALPTSNRKLRISLSSLSNSSGSPELDLNQIVLRKKIIQSPSTDSISILNNSTSSKQDNQQSFEQKQILIQNPNQWQTPESKNLIKFQKTPGKTKRRNGCARSSQSSEIFSALQKRVLTEMGIKPEGQSKRNTLNQWLQFGQFVRFKPLYEGSYAEPLNSASIIYVCEFCLTHFLSLQLFKTHVKFCPSCFPPGNEIYRDIDEGICIWEVEGCFEMTYCRNLCLMAKLFMSSKTLYHEVDTFTFYILTEISTRGCVTVGYFSKEKNPSKNNNLSCLLTLPHAQGKGYGKLLIDLSYQFSKLEHKIGSPEHPLSDMGLLAYRSYWRSVLFSVLRQRNNSQTITIKDLSIETAIHSSDIMSTLIVNDMLVSRHDCFYVDIEKALNASPDSLRRRSIRADLLKWLPPFDPIPHSKMNSYASN</sequence>
<keyword evidence="4" id="KW-0863">Zinc-finger</keyword>
<evidence type="ECO:0000256" key="5">
    <source>
        <dbReference type="ARBA" id="ARBA00022833"/>
    </source>
</evidence>
<keyword evidence="8" id="KW-0539">Nucleus</keyword>
<dbReference type="Gene3D" id="3.40.630.30">
    <property type="match status" value="1"/>
</dbReference>
<keyword evidence="4" id="KW-0479">Metal-binding</keyword>
<evidence type="ECO:0000313" key="11">
    <source>
        <dbReference type="Proteomes" id="UP000887563"/>
    </source>
</evidence>
<dbReference type="SUPFAM" id="SSF55729">
    <property type="entry name" value="Acyl-CoA N-acyltransferases (Nat)"/>
    <property type="match status" value="1"/>
</dbReference>
<feature type="compositionally biased region" description="Low complexity" evidence="9">
    <location>
        <begin position="1"/>
        <end position="10"/>
    </location>
</feature>
<dbReference type="EC" id="2.3.1.48" evidence="2 8"/>
<feature type="region of interest" description="Disordered" evidence="9">
    <location>
        <begin position="1"/>
        <end position="21"/>
    </location>
</feature>
<dbReference type="WBParaSite" id="Minc3s00018g01160">
    <property type="protein sequence ID" value="Minc3s00018g01160"/>
    <property type="gene ID" value="Minc3s00018g01160"/>
</dbReference>
<feature type="domain" description="MYST-type HAT" evidence="10">
    <location>
        <begin position="189"/>
        <end position="462"/>
    </location>
</feature>
<keyword evidence="3" id="KW-0808">Transferase</keyword>
<dbReference type="GO" id="GO:0003712">
    <property type="term" value="F:transcription coregulator activity"/>
    <property type="evidence" value="ECO:0007669"/>
    <property type="project" value="TreeGrafter"/>
</dbReference>
<dbReference type="PANTHER" id="PTHR10615:SF161">
    <property type="entry name" value="HISTONE ACETYLTRANSFERASE KAT7"/>
    <property type="match status" value="1"/>
</dbReference>
<dbReference type="PROSITE" id="PS51726">
    <property type="entry name" value="MYST_HAT"/>
    <property type="match status" value="1"/>
</dbReference>
<comment type="similarity">
    <text evidence="1 8">Belongs to the MYST (SAS/MOZ) family.</text>
</comment>
<keyword evidence="5" id="KW-0862">Zinc</keyword>
<dbReference type="Gene3D" id="1.10.10.10">
    <property type="entry name" value="Winged helix-like DNA-binding domain superfamily/Winged helix DNA-binding domain"/>
    <property type="match status" value="1"/>
</dbReference>
<proteinExistence type="inferred from homology"/>
<dbReference type="InterPro" id="IPR016181">
    <property type="entry name" value="Acyl_CoA_acyltransferase"/>
</dbReference>
<dbReference type="GO" id="GO:0003682">
    <property type="term" value="F:chromatin binding"/>
    <property type="evidence" value="ECO:0007669"/>
    <property type="project" value="TreeGrafter"/>
</dbReference>
<dbReference type="GO" id="GO:0036409">
    <property type="term" value="C:histone H3-K14 acetyltransferase complex"/>
    <property type="evidence" value="ECO:0007669"/>
    <property type="project" value="TreeGrafter"/>
</dbReference>
<dbReference type="InterPro" id="IPR036388">
    <property type="entry name" value="WH-like_DNA-bd_sf"/>
</dbReference>
<dbReference type="GO" id="GO:0006357">
    <property type="term" value="P:regulation of transcription by RNA polymerase II"/>
    <property type="evidence" value="ECO:0007669"/>
    <property type="project" value="TreeGrafter"/>
</dbReference>
<evidence type="ECO:0000256" key="7">
    <source>
        <dbReference type="PIRSR" id="PIRSR602717-51"/>
    </source>
</evidence>
<dbReference type="GO" id="GO:0010484">
    <property type="term" value="F:histone H3 acetyltransferase activity"/>
    <property type="evidence" value="ECO:0007669"/>
    <property type="project" value="TreeGrafter"/>
</dbReference>
<name>A0A914KIQ5_MELIC</name>
<feature type="active site" description="Proton donor/acceptor" evidence="7">
    <location>
        <position position="368"/>
    </location>
</feature>